<gene>
    <name evidence="1" type="ORF">NPIL_209261</name>
</gene>
<comment type="caution">
    <text evidence="1">The sequence shown here is derived from an EMBL/GenBank/DDBJ whole genome shotgun (WGS) entry which is preliminary data.</text>
</comment>
<dbReference type="AlphaFoldDB" id="A0A8X6IDP4"/>
<evidence type="ECO:0000313" key="1">
    <source>
        <dbReference type="EMBL" id="GFS41846.1"/>
    </source>
</evidence>
<feature type="non-terminal residue" evidence="1">
    <location>
        <position position="1"/>
    </location>
</feature>
<dbReference type="Proteomes" id="UP000887013">
    <property type="component" value="Unassembled WGS sequence"/>
</dbReference>
<accession>A0A8X6IDP4</accession>
<name>A0A8X6IDP4_NEPPI</name>
<evidence type="ECO:0000313" key="2">
    <source>
        <dbReference type="Proteomes" id="UP000887013"/>
    </source>
</evidence>
<sequence>ACYRQVNPKYNRYQMISSKLMGKQSYPHYRDTKVLSSNGS</sequence>
<organism evidence="1 2">
    <name type="scientific">Nephila pilipes</name>
    <name type="common">Giant wood spider</name>
    <name type="synonym">Nephila maculata</name>
    <dbReference type="NCBI Taxonomy" id="299642"/>
    <lineage>
        <taxon>Eukaryota</taxon>
        <taxon>Metazoa</taxon>
        <taxon>Ecdysozoa</taxon>
        <taxon>Arthropoda</taxon>
        <taxon>Chelicerata</taxon>
        <taxon>Arachnida</taxon>
        <taxon>Araneae</taxon>
        <taxon>Araneomorphae</taxon>
        <taxon>Entelegynae</taxon>
        <taxon>Araneoidea</taxon>
        <taxon>Nephilidae</taxon>
        <taxon>Nephila</taxon>
    </lineage>
</organism>
<keyword evidence="2" id="KW-1185">Reference proteome</keyword>
<protein>
    <submittedName>
        <fullName evidence="1">Uncharacterized protein</fullName>
    </submittedName>
</protein>
<dbReference type="EMBL" id="BMAW01043939">
    <property type="protein sequence ID" value="GFS41846.1"/>
    <property type="molecule type" value="Genomic_DNA"/>
</dbReference>
<reference evidence="1" key="1">
    <citation type="submission" date="2020-08" db="EMBL/GenBank/DDBJ databases">
        <title>Multicomponent nature underlies the extraordinary mechanical properties of spider dragline silk.</title>
        <authorList>
            <person name="Kono N."/>
            <person name="Nakamura H."/>
            <person name="Mori M."/>
            <person name="Yoshida Y."/>
            <person name="Ohtoshi R."/>
            <person name="Malay A.D."/>
            <person name="Moran D.A.P."/>
            <person name="Tomita M."/>
            <person name="Numata K."/>
            <person name="Arakawa K."/>
        </authorList>
    </citation>
    <scope>NUCLEOTIDE SEQUENCE</scope>
</reference>
<proteinExistence type="predicted"/>